<gene>
    <name evidence="5" type="ORF">ACFOSH_36235</name>
</gene>
<dbReference type="Gene3D" id="3.40.640.10">
    <property type="entry name" value="Type I PLP-dependent aspartate aminotransferase-like (Major domain)"/>
    <property type="match status" value="1"/>
</dbReference>
<evidence type="ECO:0000313" key="5">
    <source>
        <dbReference type="EMBL" id="MFC3454914.1"/>
    </source>
</evidence>
<dbReference type="PANTHER" id="PTHR30244">
    <property type="entry name" value="TRANSAMINASE"/>
    <property type="match status" value="1"/>
</dbReference>
<dbReference type="Pfam" id="PF01041">
    <property type="entry name" value="DegT_DnrJ_EryC1"/>
    <property type="match status" value="1"/>
</dbReference>
<keyword evidence="1 4" id="KW-0663">Pyridoxal phosphate</keyword>
<protein>
    <submittedName>
        <fullName evidence="5">DegT/DnrJ/EryC1/StrS family aminotransferase</fullName>
    </submittedName>
</protein>
<dbReference type="Gene3D" id="3.90.1150.10">
    <property type="entry name" value="Aspartate Aminotransferase, domain 1"/>
    <property type="match status" value="1"/>
</dbReference>
<dbReference type="InterPro" id="IPR015422">
    <property type="entry name" value="PyrdxlP-dep_Trfase_small"/>
</dbReference>
<dbReference type="InterPro" id="IPR015421">
    <property type="entry name" value="PyrdxlP-dep_Trfase_major"/>
</dbReference>
<dbReference type="GO" id="GO:0008483">
    <property type="term" value="F:transaminase activity"/>
    <property type="evidence" value="ECO:0007669"/>
    <property type="project" value="UniProtKB-KW"/>
</dbReference>
<dbReference type="Proteomes" id="UP001595645">
    <property type="component" value="Unassembled WGS sequence"/>
</dbReference>
<proteinExistence type="inferred from homology"/>
<dbReference type="InterPro" id="IPR000653">
    <property type="entry name" value="DegT/StrS_aminotransferase"/>
</dbReference>
<dbReference type="InterPro" id="IPR015424">
    <property type="entry name" value="PyrdxlP-dep_Trfase"/>
</dbReference>
<keyword evidence="5" id="KW-0808">Transferase</keyword>
<evidence type="ECO:0000256" key="3">
    <source>
        <dbReference type="ARBA" id="ARBA00037999"/>
    </source>
</evidence>
<comment type="similarity">
    <text evidence="3 4">Belongs to the DegT/DnrJ/EryC1 family.</text>
</comment>
<dbReference type="RefSeq" id="WP_378244864.1">
    <property type="nucleotide sequence ID" value="NZ_JBHRWK010000076.1"/>
</dbReference>
<keyword evidence="2" id="KW-0045">Antibiotic biosynthesis</keyword>
<dbReference type="PIRSF" id="PIRSF000390">
    <property type="entry name" value="PLP_StrS"/>
    <property type="match status" value="1"/>
</dbReference>
<accession>A0ABV7P778</accession>
<evidence type="ECO:0000256" key="1">
    <source>
        <dbReference type="ARBA" id="ARBA00022898"/>
    </source>
</evidence>
<keyword evidence="6" id="KW-1185">Reference proteome</keyword>
<name>A0ABV7P778_9PSEU</name>
<evidence type="ECO:0000256" key="4">
    <source>
        <dbReference type="RuleBase" id="RU004508"/>
    </source>
</evidence>
<comment type="caution">
    <text evidence="5">The sequence shown here is derived from an EMBL/GenBank/DDBJ whole genome shotgun (WGS) entry which is preliminary data.</text>
</comment>
<dbReference type="CDD" id="cd00616">
    <property type="entry name" value="AHBA_syn"/>
    <property type="match status" value="1"/>
</dbReference>
<dbReference type="SUPFAM" id="SSF53383">
    <property type="entry name" value="PLP-dependent transferases"/>
    <property type="match status" value="1"/>
</dbReference>
<reference evidence="6" key="1">
    <citation type="journal article" date="2019" name="Int. J. Syst. Evol. Microbiol.">
        <title>The Global Catalogue of Microorganisms (GCM) 10K type strain sequencing project: providing services to taxonomists for standard genome sequencing and annotation.</title>
        <authorList>
            <consortium name="The Broad Institute Genomics Platform"/>
            <consortium name="The Broad Institute Genome Sequencing Center for Infectious Disease"/>
            <person name="Wu L."/>
            <person name="Ma J."/>
        </authorList>
    </citation>
    <scope>NUCLEOTIDE SEQUENCE [LARGE SCALE GENOMIC DNA]</scope>
    <source>
        <strain evidence="6">CGMCC 4.7676</strain>
    </source>
</reference>
<sequence>MTDLSTDTRSRRFAELVPMVRPTVEADAEMELAVKEILRSGMLTNGRYVREFEEAAGAYLGVDHAVAVSSCTTGLMLVFRCLELSGDIVVPSFTFMASGHAVRWSGNRVRFADADPRTWTLDPAAVAPLVGQAAGVLAVHTFGVPCDTGSLQELCDSRGIPLIIDAAHGFGSRYPDGTMVGGKGVAEVFSLSPTKTLSTGEGGLITTNDTALATRLRMARDYGNPGDYDSRFVGLNGRMTEVSGFMGVHALKRFSRWLDIRRSLAGGYRSRLEGLPGLEFQTVPEGAASSYKDLGIRVDAARFGMNRDALAERLGRENVSTRKYFSPALHQQTAYRNVPAVADLSVTEELASSMITLPLYSHMPARIVDEICELIREIHATAQKAGGKAS</sequence>
<keyword evidence="5" id="KW-0032">Aminotransferase</keyword>
<dbReference type="PANTHER" id="PTHR30244:SF9">
    <property type="entry name" value="PROTEIN RV3402C"/>
    <property type="match status" value="1"/>
</dbReference>
<dbReference type="EMBL" id="JBHRWK010000076">
    <property type="protein sequence ID" value="MFC3454914.1"/>
    <property type="molecule type" value="Genomic_DNA"/>
</dbReference>
<organism evidence="5 6">
    <name type="scientific">Amycolatopsis speibonae</name>
    <dbReference type="NCBI Taxonomy" id="1450224"/>
    <lineage>
        <taxon>Bacteria</taxon>
        <taxon>Bacillati</taxon>
        <taxon>Actinomycetota</taxon>
        <taxon>Actinomycetes</taxon>
        <taxon>Pseudonocardiales</taxon>
        <taxon>Pseudonocardiaceae</taxon>
        <taxon>Amycolatopsis</taxon>
    </lineage>
</organism>
<evidence type="ECO:0000313" key="6">
    <source>
        <dbReference type="Proteomes" id="UP001595645"/>
    </source>
</evidence>
<evidence type="ECO:0000256" key="2">
    <source>
        <dbReference type="ARBA" id="ARBA00023194"/>
    </source>
</evidence>